<evidence type="ECO:0000256" key="5">
    <source>
        <dbReference type="SAM" id="MobiDB-lite"/>
    </source>
</evidence>
<keyword evidence="4" id="KW-1015">Disulfide bond</keyword>
<dbReference type="AlphaFoldDB" id="M1VFV9"/>
<dbReference type="PANTHER" id="PTHR48261:SF2">
    <property type="entry name" value="ACETYLGLUCOSAMINYLTRANSFERASE"/>
    <property type="match status" value="1"/>
</dbReference>
<keyword evidence="6" id="KW-1133">Transmembrane helix</keyword>
<dbReference type="GeneID" id="16995911"/>
<feature type="domain" description="Glycosyl transferase 64" evidence="7">
    <location>
        <begin position="399"/>
        <end position="687"/>
    </location>
</feature>
<keyword evidence="9" id="KW-1185">Reference proteome</keyword>
<dbReference type="InterPro" id="IPR029044">
    <property type="entry name" value="Nucleotide-diphossugar_trans"/>
</dbReference>
<evidence type="ECO:0000259" key="7">
    <source>
        <dbReference type="Pfam" id="PF09258"/>
    </source>
</evidence>
<dbReference type="EMBL" id="AP006498">
    <property type="protein sequence ID" value="BAM81902.1"/>
    <property type="molecule type" value="Genomic_DNA"/>
</dbReference>
<proteinExistence type="predicted"/>
<feature type="transmembrane region" description="Helical" evidence="6">
    <location>
        <begin position="52"/>
        <end position="72"/>
    </location>
</feature>
<sequence>MRRGRRRRRCTSRSWAPASSMRPRRMVRQQALWRFWPPQPVSCGNALRFTSMLYWIVVATLAIVNGCFAWYWTRAADGYTKSSTLQTPSTLRLVRQHWRSQPAPSNALSSLWHEYGALLSARCCCAFWTYIPDAETYLRAALGLLGSLLRHRQGVPVVVLVGFNRSDQAFTRIAWDWNPDHHTPERGVYLKLISRAAAPAEQELVVRKLLHTPKCAGIPRRLLRLDARAMLLEPITEVFLRPDWLQVLSWEQRLNCTHQSVQAPLRYRVRLAEQRLARRAALDQSQLLSWYRADWRMVHFEPGLEPGNLWRALLNPQVETGTGVLYPPASADVQLLEDFDLPLVYDWLRNAERWMRRVHKRPLWSPSPEMHFRNRFCHHALGHYRQRNRDARSRTIETFTVLVNAFSRQRIQAGLLEAILERYCRISSVASIVVLVYELDTLQIAEDLGKRLGGCVPIRVLRLDGPGADSLNHRFLPLPSWIETAAVLHTDDDMLPVHDALIEFGFRQWRKRHAQQRGQPNLVGFVPRYADPQAHLYALRKPPVSRSKAQHIWDRRDAVQSYNIVLTKLAFVPHIYHFLYTCILPYIPLVEPDAMDLLNMVDRVRNCEDIVMQGLASVVAGKQSPLVVRGLSSADLADYGSTDDQHAISMGEHASLWVTSAGNPMTMTRLSGFDAHLWQRGQCVVAVQQTLGRGEYASSIFSEQTSVAAPFEAAPVPVQRDRMPVCSVVNTMNAVWVI</sequence>
<dbReference type="GO" id="GO:0016757">
    <property type="term" value="F:glycosyltransferase activity"/>
    <property type="evidence" value="ECO:0007669"/>
    <property type="project" value="InterPro"/>
</dbReference>
<keyword evidence="2" id="KW-0808">Transferase</keyword>
<evidence type="ECO:0000256" key="6">
    <source>
        <dbReference type="SAM" id="Phobius"/>
    </source>
</evidence>
<evidence type="ECO:0000256" key="1">
    <source>
        <dbReference type="ARBA" id="ARBA00004370"/>
    </source>
</evidence>
<evidence type="ECO:0000256" key="3">
    <source>
        <dbReference type="ARBA" id="ARBA00023136"/>
    </source>
</evidence>
<evidence type="ECO:0000313" key="8">
    <source>
        <dbReference type="EMBL" id="BAM81902.1"/>
    </source>
</evidence>
<gene>
    <name evidence="8" type="ORF">CYME_CMP307C</name>
</gene>
<accession>M1VFV9</accession>
<dbReference type="GO" id="GO:0016020">
    <property type="term" value="C:membrane"/>
    <property type="evidence" value="ECO:0007669"/>
    <property type="project" value="UniProtKB-SubCell"/>
</dbReference>
<reference evidence="8 9" key="1">
    <citation type="journal article" date="2004" name="Nature">
        <title>Genome sequence of the ultrasmall unicellular red alga Cyanidioschyzon merolae 10D.</title>
        <authorList>
            <person name="Matsuzaki M."/>
            <person name="Misumi O."/>
            <person name="Shin-i T."/>
            <person name="Maruyama S."/>
            <person name="Takahara M."/>
            <person name="Miyagishima S."/>
            <person name="Mori T."/>
            <person name="Nishida K."/>
            <person name="Yagisawa F."/>
            <person name="Nishida K."/>
            <person name="Yoshida Y."/>
            <person name="Nishimura Y."/>
            <person name="Nakao S."/>
            <person name="Kobayashi T."/>
            <person name="Momoyama Y."/>
            <person name="Higashiyama T."/>
            <person name="Minoda A."/>
            <person name="Sano M."/>
            <person name="Nomoto H."/>
            <person name="Oishi K."/>
            <person name="Hayashi H."/>
            <person name="Ohta F."/>
            <person name="Nishizaka S."/>
            <person name="Haga S."/>
            <person name="Miura S."/>
            <person name="Morishita T."/>
            <person name="Kabeya Y."/>
            <person name="Terasawa K."/>
            <person name="Suzuki Y."/>
            <person name="Ishii Y."/>
            <person name="Asakawa S."/>
            <person name="Takano H."/>
            <person name="Ohta N."/>
            <person name="Kuroiwa H."/>
            <person name="Tanaka K."/>
            <person name="Shimizu N."/>
            <person name="Sugano S."/>
            <person name="Sato N."/>
            <person name="Nozaki H."/>
            <person name="Ogasawara N."/>
            <person name="Kohara Y."/>
            <person name="Kuroiwa T."/>
        </authorList>
    </citation>
    <scope>NUCLEOTIDE SEQUENCE [LARGE SCALE GENOMIC DNA]</scope>
    <source>
        <strain evidence="8 9">10D</strain>
    </source>
</reference>
<dbReference type="KEGG" id="cme:CYME_CMP307C"/>
<evidence type="ECO:0000256" key="2">
    <source>
        <dbReference type="ARBA" id="ARBA00022679"/>
    </source>
</evidence>
<name>M1VFV9_CYAM1</name>
<evidence type="ECO:0000256" key="4">
    <source>
        <dbReference type="ARBA" id="ARBA00023157"/>
    </source>
</evidence>
<keyword evidence="3 6" id="KW-0472">Membrane</keyword>
<dbReference type="InterPro" id="IPR015338">
    <property type="entry name" value="GT64_dom"/>
</dbReference>
<comment type="subcellular location">
    <subcellularLocation>
        <location evidence="1">Membrane</location>
    </subcellularLocation>
</comment>
<keyword evidence="6" id="KW-0812">Transmembrane</keyword>
<keyword evidence="8" id="KW-0675">Receptor</keyword>
<dbReference type="PANTHER" id="PTHR48261">
    <property type="entry name" value="ACETYLGLUCOSAMINYLTRANSFERASE"/>
    <property type="match status" value="1"/>
</dbReference>
<organism evidence="8 9">
    <name type="scientific">Cyanidioschyzon merolae (strain NIES-3377 / 10D)</name>
    <name type="common">Unicellular red alga</name>
    <dbReference type="NCBI Taxonomy" id="280699"/>
    <lineage>
        <taxon>Eukaryota</taxon>
        <taxon>Rhodophyta</taxon>
        <taxon>Bangiophyceae</taxon>
        <taxon>Cyanidiales</taxon>
        <taxon>Cyanidiaceae</taxon>
        <taxon>Cyanidioschyzon</taxon>
    </lineage>
</organism>
<dbReference type="Proteomes" id="UP000007014">
    <property type="component" value="Chromosome 16"/>
</dbReference>
<dbReference type="HOGENOM" id="CLU_376166_0_0_1"/>
<protein>
    <submittedName>
        <fullName evidence="8">Similar to Reg receptor</fullName>
    </submittedName>
</protein>
<dbReference type="OrthoDB" id="5954868at2759"/>
<dbReference type="InterPro" id="IPR004263">
    <property type="entry name" value="Exostosin"/>
</dbReference>
<feature type="region of interest" description="Disordered" evidence="5">
    <location>
        <begin position="1"/>
        <end position="22"/>
    </location>
</feature>
<dbReference type="Pfam" id="PF09258">
    <property type="entry name" value="Glyco_transf_64"/>
    <property type="match status" value="1"/>
</dbReference>
<feature type="compositionally biased region" description="Basic residues" evidence="5">
    <location>
        <begin position="1"/>
        <end position="11"/>
    </location>
</feature>
<dbReference type="RefSeq" id="XP_005537938.1">
    <property type="nucleotide sequence ID" value="XM_005537881.1"/>
</dbReference>
<reference evidence="8 9" key="2">
    <citation type="journal article" date="2007" name="BMC Biol.">
        <title>A 100%-complete sequence reveals unusually simple genomic features in the hot-spring red alga Cyanidioschyzon merolae.</title>
        <authorList>
            <person name="Nozaki H."/>
            <person name="Takano H."/>
            <person name="Misumi O."/>
            <person name="Terasawa K."/>
            <person name="Matsuzaki M."/>
            <person name="Maruyama S."/>
            <person name="Nishida K."/>
            <person name="Yagisawa F."/>
            <person name="Yoshida Y."/>
            <person name="Fujiwara T."/>
            <person name="Takio S."/>
            <person name="Tamura K."/>
            <person name="Chung S.J."/>
            <person name="Nakamura S."/>
            <person name="Kuroiwa H."/>
            <person name="Tanaka K."/>
            <person name="Sato N."/>
            <person name="Kuroiwa T."/>
        </authorList>
    </citation>
    <scope>NUCLEOTIDE SEQUENCE [LARGE SCALE GENOMIC DNA]</scope>
    <source>
        <strain evidence="8 9">10D</strain>
    </source>
</reference>
<dbReference type="eggNOG" id="KOG2264">
    <property type="taxonomic scope" value="Eukaryota"/>
</dbReference>
<dbReference type="Gramene" id="CMP307CT">
    <property type="protein sequence ID" value="CMP307CT"/>
    <property type="gene ID" value="CMP307C"/>
</dbReference>
<evidence type="ECO:0000313" key="9">
    <source>
        <dbReference type="Proteomes" id="UP000007014"/>
    </source>
</evidence>
<dbReference type="Gene3D" id="3.90.550.10">
    <property type="entry name" value="Spore Coat Polysaccharide Biosynthesis Protein SpsA, Chain A"/>
    <property type="match status" value="1"/>
</dbReference>